<protein>
    <submittedName>
        <fullName evidence="1">Uncharacterized protein</fullName>
    </submittedName>
</protein>
<name>D6ZH88_MOBCV</name>
<keyword evidence="2" id="KW-1185">Reference proteome</keyword>
<accession>D6ZH88</accession>
<dbReference type="EMBL" id="CP001992">
    <property type="protein sequence ID" value="ADI67996.1"/>
    <property type="molecule type" value="Genomic_DNA"/>
</dbReference>
<dbReference type="STRING" id="548479.HMPREF0573_11677"/>
<sequence>MHKGGRVGLALPASAHSALQCLSLLKTPVAAEFQQPPDD</sequence>
<proteinExistence type="predicted"/>
<dbReference type="HOGENOM" id="CLU_3312866_0_0_11"/>
<dbReference type="KEGG" id="mcu:HMPREF0573_11677"/>
<dbReference type="AlphaFoldDB" id="D6ZH88"/>
<organism evidence="1 2">
    <name type="scientific">Mobiluncus curtisii (strain ATCC 43063 / DSM 2711 / V125)</name>
    <name type="common">Falcivibrio vaginalis</name>
    <dbReference type="NCBI Taxonomy" id="548479"/>
    <lineage>
        <taxon>Bacteria</taxon>
        <taxon>Bacillati</taxon>
        <taxon>Actinomycetota</taxon>
        <taxon>Actinomycetes</taxon>
        <taxon>Actinomycetales</taxon>
        <taxon>Actinomycetaceae</taxon>
        <taxon>Mobiluncus</taxon>
    </lineage>
</organism>
<evidence type="ECO:0000313" key="2">
    <source>
        <dbReference type="Proteomes" id="UP000006742"/>
    </source>
</evidence>
<dbReference type="Proteomes" id="UP000006742">
    <property type="component" value="Chromosome"/>
</dbReference>
<evidence type="ECO:0000313" key="1">
    <source>
        <dbReference type="EMBL" id="ADI67996.1"/>
    </source>
</evidence>
<gene>
    <name evidence="1" type="ordered locus">HMPREF0573_11677</name>
</gene>
<reference evidence="2" key="1">
    <citation type="submission" date="2010-03" db="EMBL/GenBank/DDBJ databases">
        <title>Complete sequence of Mobiluncus curtisii ATCC 43063.</title>
        <authorList>
            <person name="Muzny D."/>
            <person name="Qin X."/>
            <person name="Deng J."/>
            <person name="Jiang H."/>
            <person name="Liu Y."/>
            <person name="Qu J."/>
            <person name="Song X.-Z."/>
            <person name="Zhang L."/>
            <person name="Thornton R."/>
            <person name="Coyle M."/>
            <person name="Francisco L."/>
            <person name="Jackson L."/>
            <person name="Javaid M."/>
            <person name="Korchina V."/>
            <person name="Kovar C."/>
            <person name="Mata R."/>
            <person name="Mathew T."/>
            <person name="Ngo R."/>
            <person name="Nguyen L."/>
            <person name="Nguyen N."/>
            <person name="Okwuonu G."/>
            <person name="Ongeri F."/>
            <person name="Pham C."/>
            <person name="Simmons D."/>
            <person name="Wilczek-Boney K."/>
            <person name="Hale W."/>
            <person name="Jakkamsetti A."/>
            <person name="Pham P."/>
            <person name="Ruth R."/>
            <person name="San Lucas F."/>
            <person name="Warren J."/>
            <person name="Zhang J."/>
            <person name="Zhao Z."/>
            <person name="Zhou C."/>
            <person name="Zhu D."/>
            <person name="Lee S."/>
            <person name="Bess C."/>
            <person name="Blankenburg K."/>
            <person name="Forbes L."/>
            <person name="Fu Q."/>
            <person name="Gubbala S."/>
            <person name="Hirani K."/>
            <person name="Jayaseelan J.C."/>
            <person name="Lara F."/>
            <person name="Munidasa M."/>
            <person name="Palculict T."/>
            <person name="Patil S."/>
            <person name="Pu L.-L."/>
            <person name="Saada N."/>
            <person name="Tang L."/>
            <person name="Weissenberger G."/>
            <person name="Zhu Y."/>
            <person name="Hemphill L."/>
            <person name="Shang Y."/>
            <person name="Youmans B."/>
            <person name="Ayvaz T."/>
            <person name="Ross M."/>
            <person name="Santibanez J."/>
            <person name="Aqrawi P."/>
            <person name="Gross S."/>
            <person name="Joshi V."/>
            <person name="Fowler G."/>
            <person name="Nazareth L."/>
            <person name="Reid J."/>
            <person name="Worley K."/>
            <person name="Petrosino J."/>
            <person name="Highlander S."/>
            <person name="Gibbs R."/>
            <person name="Gibbs R."/>
        </authorList>
    </citation>
    <scope>NUCLEOTIDE SEQUENCE [LARGE SCALE GENOMIC DNA]</scope>
    <source>
        <strain evidence="2">ATCC 43063 / DSM 2711 / V125</strain>
    </source>
</reference>